<protein>
    <submittedName>
        <fullName evidence="2">Phasin family protein</fullName>
    </submittedName>
</protein>
<dbReference type="NCBIfam" id="TIGR01841">
    <property type="entry name" value="phasin"/>
    <property type="match status" value="1"/>
</dbReference>
<dbReference type="InterPro" id="IPR010127">
    <property type="entry name" value="Phasin_subfam-1"/>
</dbReference>
<dbReference type="InterPro" id="IPR018968">
    <property type="entry name" value="Phasin"/>
</dbReference>
<reference evidence="2 3" key="2">
    <citation type="journal article" date="2013" name="Genome Announc.">
        <title>Draft Genome Sequence of Methylobacterium mesophilicum Strain SR1.6/6, Isolated from Citrus sinensis.</title>
        <authorList>
            <person name="Marinho Almeida D."/>
            <person name="Dini-Andreote F."/>
            <person name="Camargo Neves A.A."/>
            <person name="Juca Ramos R.T."/>
            <person name="Andreote F.D."/>
            <person name="Carneiro A.R."/>
            <person name="Oliveira de Souza Lima A."/>
            <person name="Caracciolo Gomes de Sa P.H."/>
            <person name="Ribeiro Barbosa M.S."/>
            <person name="Araujo W.L."/>
            <person name="Silva A."/>
        </authorList>
    </citation>
    <scope>NUCLEOTIDE SEQUENCE [LARGE SCALE GENOMIC DNA]</scope>
    <source>
        <strain evidence="2 3">SR1.6/6</strain>
    </source>
</reference>
<dbReference type="EMBL" id="CP043538">
    <property type="protein sequence ID" value="QGY03903.1"/>
    <property type="molecule type" value="Genomic_DNA"/>
</dbReference>
<feature type="domain" description="Phasin" evidence="1">
    <location>
        <begin position="24"/>
        <end position="103"/>
    </location>
</feature>
<accession>A0A6B9FMW6</accession>
<name>A0A6B9FMW6_9HYPH</name>
<dbReference type="Proteomes" id="UP000012488">
    <property type="component" value="Chromosome"/>
</dbReference>
<proteinExistence type="predicted"/>
<evidence type="ECO:0000313" key="3">
    <source>
        <dbReference type="Proteomes" id="UP000012488"/>
    </source>
</evidence>
<gene>
    <name evidence="2" type="ORF">MMSR116_19885</name>
</gene>
<sequence length="108" mass="11387">MSNDRAFPAFPPSAGTRLALRRLGHATRTAQTLGIEWLDSARQGLDDLAATAQRLAAARNPAEVLAVQTAYLSRAGERFTARATAANSLVATLAGDLMNPVASRGDRP</sequence>
<dbReference type="AlphaFoldDB" id="A0A6B9FMW6"/>
<dbReference type="KEGG" id="mmes:MMSR116_19885"/>
<dbReference type="OrthoDB" id="8005660at2"/>
<dbReference type="RefSeq" id="WP_010685859.1">
    <property type="nucleotide sequence ID" value="NZ_CP043538.1"/>
</dbReference>
<evidence type="ECO:0000313" key="2">
    <source>
        <dbReference type="EMBL" id="QGY03903.1"/>
    </source>
</evidence>
<evidence type="ECO:0000259" key="1">
    <source>
        <dbReference type="Pfam" id="PF09361"/>
    </source>
</evidence>
<reference evidence="2 3" key="1">
    <citation type="journal article" date="2012" name="Genet. Mol. Biol.">
        <title>Analysis of 16S rRNA and mxaF genes revealing insights into Methylobacterium niche-specific plant association.</title>
        <authorList>
            <person name="Dourado M.N."/>
            <person name="Andreote F.D."/>
            <person name="Dini-Andreote F."/>
            <person name="Conti R."/>
            <person name="Araujo J.M."/>
            <person name="Araujo W.L."/>
        </authorList>
    </citation>
    <scope>NUCLEOTIDE SEQUENCE [LARGE SCALE GENOMIC DNA]</scope>
    <source>
        <strain evidence="2 3">SR1.6/6</strain>
    </source>
</reference>
<organism evidence="2 3">
    <name type="scientific">Methylobacterium mesophilicum SR1.6/6</name>
    <dbReference type="NCBI Taxonomy" id="908290"/>
    <lineage>
        <taxon>Bacteria</taxon>
        <taxon>Pseudomonadati</taxon>
        <taxon>Pseudomonadota</taxon>
        <taxon>Alphaproteobacteria</taxon>
        <taxon>Hyphomicrobiales</taxon>
        <taxon>Methylobacteriaceae</taxon>
        <taxon>Methylobacterium</taxon>
    </lineage>
</organism>
<dbReference type="Pfam" id="PF09361">
    <property type="entry name" value="Phasin_2"/>
    <property type="match status" value="1"/>
</dbReference>